<dbReference type="AlphaFoldDB" id="A0A3S9I1U5"/>
<evidence type="ECO:0008006" key="3">
    <source>
        <dbReference type="Google" id="ProtNLM"/>
    </source>
</evidence>
<reference evidence="1 2" key="1">
    <citation type="submission" date="2018-12" db="EMBL/GenBank/DDBJ databases">
        <authorList>
            <person name="Li K."/>
        </authorList>
    </citation>
    <scope>NUCLEOTIDE SEQUENCE [LARGE SCALE GENOMIC DNA]</scope>
    <source>
        <strain evidence="2">CR22</strain>
    </source>
</reference>
<proteinExistence type="predicted"/>
<sequence>MATSQGENGLNEGEARGLREGVRVTLRLNPRSVEAIKQVEKIHKETRTDIINRAVQLYAMVENAVDAGGGLYLRPSKGAPLERLTIL</sequence>
<dbReference type="Proteomes" id="UP000280197">
    <property type="component" value="Chromosome"/>
</dbReference>
<organism evidence="1 2">
    <name type="scientific">Streptomyces aquilus</name>
    <dbReference type="NCBI Taxonomy" id="2548456"/>
    <lineage>
        <taxon>Bacteria</taxon>
        <taxon>Bacillati</taxon>
        <taxon>Actinomycetota</taxon>
        <taxon>Actinomycetes</taxon>
        <taxon>Kitasatosporales</taxon>
        <taxon>Streptomycetaceae</taxon>
        <taxon>Streptomyces</taxon>
    </lineage>
</organism>
<keyword evidence="2" id="KW-1185">Reference proteome</keyword>
<evidence type="ECO:0000313" key="1">
    <source>
        <dbReference type="EMBL" id="AZP18262.1"/>
    </source>
</evidence>
<name>A0A3S9I1U5_9ACTN</name>
<protein>
    <recommendedName>
        <fullName evidence="3">Ribbon-helix-helix protein, CopG family</fullName>
    </recommendedName>
</protein>
<dbReference type="RefSeq" id="WP_126272425.1">
    <property type="nucleotide sequence ID" value="NZ_CP034463.1"/>
</dbReference>
<dbReference type="EMBL" id="CP034463">
    <property type="protein sequence ID" value="AZP18262.1"/>
    <property type="molecule type" value="Genomic_DNA"/>
</dbReference>
<accession>A0A3S9I1U5</accession>
<dbReference type="KEGG" id="saqu:EJC51_20520"/>
<evidence type="ECO:0000313" key="2">
    <source>
        <dbReference type="Proteomes" id="UP000280197"/>
    </source>
</evidence>
<gene>
    <name evidence="1" type="ORF">EJC51_20520</name>
</gene>